<dbReference type="Pfam" id="PF12399">
    <property type="entry name" value="BCA_ABC_TP_C"/>
    <property type="match status" value="1"/>
</dbReference>
<evidence type="ECO:0000313" key="6">
    <source>
        <dbReference type="Proteomes" id="UP001149009"/>
    </source>
</evidence>
<dbReference type="AlphaFoldDB" id="A0A9X3B9H4"/>
<dbReference type="PROSITE" id="PS50893">
    <property type="entry name" value="ABC_TRANSPORTER_2"/>
    <property type="match status" value="1"/>
</dbReference>
<keyword evidence="3 5" id="KW-0067">ATP-binding</keyword>
<keyword evidence="6" id="KW-1185">Reference proteome</keyword>
<dbReference type="SMART" id="SM00382">
    <property type="entry name" value="AAA"/>
    <property type="match status" value="1"/>
</dbReference>
<name>A0A9X3B9H4_9HYPH</name>
<comment type="caution">
    <text evidence="5">The sequence shown here is derived from an EMBL/GenBank/DDBJ whole genome shotgun (WGS) entry which is preliminary data.</text>
</comment>
<accession>A0A9X3B9H4</accession>
<feature type="domain" description="ABC transporter" evidence="4">
    <location>
        <begin position="4"/>
        <end position="252"/>
    </location>
</feature>
<evidence type="ECO:0000256" key="1">
    <source>
        <dbReference type="ARBA" id="ARBA00022448"/>
    </source>
</evidence>
<dbReference type="GO" id="GO:0005524">
    <property type="term" value="F:ATP binding"/>
    <property type="evidence" value="ECO:0007669"/>
    <property type="project" value="UniProtKB-KW"/>
</dbReference>
<dbReference type="GO" id="GO:0016887">
    <property type="term" value="F:ATP hydrolysis activity"/>
    <property type="evidence" value="ECO:0007669"/>
    <property type="project" value="InterPro"/>
</dbReference>
<dbReference type="PANTHER" id="PTHR45772:SF1">
    <property type="entry name" value="ABC TRANSPORTER ATP-BINDING PROTEIN"/>
    <property type="match status" value="1"/>
</dbReference>
<proteinExistence type="predicted"/>
<reference evidence="5" key="1">
    <citation type="submission" date="2022-08" db="EMBL/GenBank/DDBJ databases">
        <title>Chelativorans sichuanense sp. nov., a paraffin oil-degrading bacterium isolated from a mixture of oil-based drill cuttings and paddy soil.</title>
        <authorList>
            <person name="Yu J."/>
            <person name="Liu H."/>
            <person name="Chen Q."/>
        </authorList>
    </citation>
    <scope>NUCLEOTIDE SEQUENCE</scope>
    <source>
        <strain evidence="5">SCAU 2101</strain>
    </source>
</reference>
<dbReference type="FunFam" id="3.40.50.300:FF:000421">
    <property type="entry name" value="Branched-chain amino acid ABC transporter ATP-binding protein"/>
    <property type="match status" value="1"/>
</dbReference>
<dbReference type="Proteomes" id="UP001149009">
    <property type="component" value="Unassembled WGS sequence"/>
</dbReference>
<gene>
    <name evidence="5" type="ORF">NYR54_09460</name>
</gene>
<evidence type="ECO:0000313" key="5">
    <source>
        <dbReference type="EMBL" id="MCT8990516.1"/>
    </source>
</evidence>
<dbReference type="RefSeq" id="WP_261515389.1">
    <property type="nucleotide sequence ID" value="NZ_JAODNV010000009.1"/>
</dbReference>
<dbReference type="Gene3D" id="3.40.50.300">
    <property type="entry name" value="P-loop containing nucleotide triphosphate hydrolases"/>
    <property type="match status" value="1"/>
</dbReference>
<protein>
    <submittedName>
        <fullName evidence="5">ABC transporter ATP-binding protein</fullName>
    </submittedName>
</protein>
<keyword evidence="2" id="KW-0547">Nucleotide-binding</keyword>
<dbReference type="EMBL" id="JAODNV010000009">
    <property type="protein sequence ID" value="MCT8990516.1"/>
    <property type="molecule type" value="Genomic_DNA"/>
</dbReference>
<dbReference type="InterPro" id="IPR051120">
    <property type="entry name" value="ABC_AA/LPS_Transport"/>
</dbReference>
<evidence type="ECO:0000256" key="2">
    <source>
        <dbReference type="ARBA" id="ARBA00022741"/>
    </source>
</evidence>
<evidence type="ECO:0000259" key="4">
    <source>
        <dbReference type="PROSITE" id="PS50893"/>
    </source>
</evidence>
<keyword evidence="1" id="KW-0813">Transport</keyword>
<dbReference type="InterPro" id="IPR027417">
    <property type="entry name" value="P-loop_NTPase"/>
</dbReference>
<dbReference type="PANTHER" id="PTHR45772">
    <property type="entry name" value="CONSERVED COMPONENT OF ABC TRANSPORTER FOR NATURAL AMINO ACIDS-RELATED"/>
    <property type="match status" value="1"/>
</dbReference>
<dbReference type="InterPro" id="IPR032823">
    <property type="entry name" value="BCA_ABC_TP_C"/>
</dbReference>
<sequence length="254" mass="28044">MAELEVSGLVLRFGGLTVLENVSLSVEPGELFALIGPNGAGKTSVFNCISGIYRPSQGRVRFRGRDITGLPPHAIARAGLARTFQHGELFRDMSVVDNLLTGRHARFTTGPLAEALFLPSVRRQELEHREAVERIIEFVELERYRHAPVGGLPFGIQKLAGFARALAMEPKFLLLDEPSAGLNRDEREDLARFLLRIKHELGLAMIWIEHDMQMVADLADRLQVLDYGRTIALGTPGEVLNDPAVINAYLGVAE</sequence>
<dbReference type="SUPFAM" id="SSF52540">
    <property type="entry name" value="P-loop containing nucleoside triphosphate hydrolases"/>
    <property type="match status" value="1"/>
</dbReference>
<dbReference type="InterPro" id="IPR003593">
    <property type="entry name" value="AAA+_ATPase"/>
</dbReference>
<dbReference type="Pfam" id="PF00005">
    <property type="entry name" value="ABC_tran"/>
    <property type="match status" value="1"/>
</dbReference>
<dbReference type="GO" id="GO:0005886">
    <property type="term" value="C:plasma membrane"/>
    <property type="evidence" value="ECO:0007669"/>
    <property type="project" value="TreeGrafter"/>
</dbReference>
<evidence type="ECO:0000256" key="3">
    <source>
        <dbReference type="ARBA" id="ARBA00022840"/>
    </source>
</evidence>
<dbReference type="CDD" id="cd03219">
    <property type="entry name" value="ABC_Mj1267_LivG_branched"/>
    <property type="match status" value="1"/>
</dbReference>
<organism evidence="5 6">
    <name type="scientific">Chelativorans petroleitrophicus</name>
    <dbReference type="NCBI Taxonomy" id="2975484"/>
    <lineage>
        <taxon>Bacteria</taxon>
        <taxon>Pseudomonadati</taxon>
        <taxon>Pseudomonadota</taxon>
        <taxon>Alphaproteobacteria</taxon>
        <taxon>Hyphomicrobiales</taxon>
        <taxon>Phyllobacteriaceae</taxon>
        <taxon>Chelativorans</taxon>
    </lineage>
</organism>
<dbReference type="InterPro" id="IPR003439">
    <property type="entry name" value="ABC_transporter-like_ATP-bd"/>
</dbReference>